<evidence type="ECO:0000256" key="3">
    <source>
        <dbReference type="ARBA" id="ARBA00022692"/>
    </source>
</evidence>
<dbReference type="Pfam" id="PF12704">
    <property type="entry name" value="MacB_PCD"/>
    <property type="match status" value="1"/>
</dbReference>
<dbReference type="RefSeq" id="WP_265580562.1">
    <property type="nucleotide sequence ID" value="NZ_CP036172.1"/>
</dbReference>
<dbReference type="InterPro" id="IPR050250">
    <property type="entry name" value="Macrolide_Exporter_MacB"/>
</dbReference>
<gene>
    <name evidence="10" type="ORF">RJ40_09125</name>
</gene>
<evidence type="ECO:0000259" key="8">
    <source>
        <dbReference type="Pfam" id="PF02687"/>
    </source>
</evidence>
<evidence type="ECO:0000313" key="11">
    <source>
        <dbReference type="Proteomes" id="UP001042704"/>
    </source>
</evidence>
<keyword evidence="11" id="KW-1185">Reference proteome</keyword>
<feature type="transmembrane region" description="Helical" evidence="7">
    <location>
        <begin position="310"/>
        <end position="342"/>
    </location>
</feature>
<reference evidence="10" key="2">
    <citation type="submission" date="2019-02" db="EMBL/GenBank/DDBJ databases">
        <authorList>
            <person name="Chen S.-C."/>
            <person name="Chien H.-H."/>
            <person name="Lai M.-C."/>
        </authorList>
    </citation>
    <scope>NUCLEOTIDE SEQUENCE</scope>
    <source>
        <strain evidence="10">N2F9704</strain>
    </source>
</reference>
<evidence type="ECO:0000256" key="5">
    <source>
        <dbReference type="ARBA" id="ARBA00023136"/>
    </source>
</evidence>
<evidence type="ECO:0000256" key="6">
    <source>
        <dbReference type="ARBA" id="ARBA00038076"/>
    </source>
</evidence>
<sequence>MIFFSFATRNLRRHTVRSFLATLGIVIGVFAIASLGVMGNSINLLAAGLIADVGDTVVITPHTALGGEGFVGDPRTVVAATISEADVDRIERAAGGNPVVAVVEEAADLRVGNEGGYAQVIGLATDDIPDLLDLSEGNYLRPGSPAALVGSVLAEEYGIRAGSRIALGDEEMRVAGVLEERGFAFDINPDYAVVIERDRFRDQFPQKEGYDYVVITVRDPDEMEEVKTAVENLMNRRDETVDITDSRESLNQVNEIYDAMGRFLLGIGAVSLVIAAVSILNVMIISVTERRHEIGVMRSIGALRGEVMRMFLYEALVLGLAGSLIGGALSFVGGYVISLAAIEVFTAGTTFAEGATVFDPLSVAYILGAMLFGIVTSVAAGVYPAWQAAQMTPIEALRG</sequence>
<dbReference type="InterPro" id="IPR025857">
    <property type="entry name" value="MacB_PCD"/>
</dbReference>
<evidence type="ECO:0000256" key="7">
    <source>
        <dbReference type="SAM" id="Phobius"/>
    </source>
</evidence>
<name>A0A8A3S5X3_9EURY</name>
<evidence type="ECO:0000256" key="1">
    <source>
        <dbReference type="ARBA" id="ARBA00004651"/>
    </source>
</evidence>
<reference evidence="10" key="1">
    <citation type="journal article" date="2001" name="Int. J. Syst. Evol. Microbiol.">
        <title>Methanofollis aquaemaris sp. nov., a methanogen isolated from an aquaculture fish pond.</title>
        <authorList>
            <person name="Lai M.C."/>
            <person name="Chen S.C."/>
        </authorList>
    </citation>
    <scope>NUCLEOTIDE SEQUENCE</scope>
    <source>
        <strain evidence="10">N2F9704</strain>
    </source>
</reference>
<dbReference type="Pfam" id="PF02687">
    <property type="entry name" value="FtsX"/>
    <property type="match status" value="1"/>
</dbReference>
<feature type="domain" description="ABC3 transporter permease C-terminal" evidence="8">
    <location>
        <begin position="267"/>
        <end position="393"/>
    </location>
</feature>
<protein>
    <submittedName>
        <fullName evidence="10">ABC transporter permease</fullName>
    </submittedName>
</protein>
<accession>A0A8A3S5X3</accession>
<proteinExistence type="inferred from homology"/>
<evidence type="ECO:0000259" key="9">
    <source>
        <dbReference type="Pfam" id="PF12704"/>
    </source>
</evidence>
<dbReference type="GO" id="GO:0022857">
    <property type="term" value="F:transmembrane transporter activity"/>
    <property type="evidence" value="ECO:0007669"/>
    <property type="project" value="TreeGrafter"/>
</dbReference>
<keyword evidence="2" id="KW-1003">Cell membrane</keyword>
<feature type="transmembrane region" description="Helical" evidence="7">
    <location>
        <begin position="20"/>
        <end position="39"/>
    </location>
</feature>
<feature type="transmembrane region" description="Helical" evidence="7">
    <location>
        <begin position="263"/>
        <end position="289"/>
    </location>
</feature>
<evidence type="ECO:0000313" key="10">
    <source>
        <dbReference type="EMBL" id="QSZ67657.1"/>
    </source>
</evidence>
<evidence type="ECO:0000256" key="4">
    <source>
        <dbReference type="ARBA" id="ARBA00022989"/>
    </source>
</evidence>
<dbReference type="Proteomes" id="UP001042704">
    <property type="component" value="Chromosome"/>
</dbReference>
<evidence type="ECO:0000256" key="2">
    <source>
        <dbReference type="ARBA" id="ARBA00022475"/>
    </source>
</evidence>
<dbReference type="AlphaFoldDB" id="A0A8A3S5X3"/>
<dbReference type="PANTHER" id="PTHR30572:SF4">
    <property type="entry name" value="ABC TRANSPORTER PERMEASE YTRF"/>
    <property type="match status" value="1"/>
</dbReference>
<keyword evidence="5 7" id="KW-0472">Membrane</keyword>
<dbReference type="PANTHER" id="PTHR30572">
    <property type="entry name" value="MEMBRANE COMPONENT OF TRANSPORTER-RELATED"/>
    <property type="match status" value="1"/>
</dbReference>
<dbReference type="InterPro" id="IPR003838">
    <property type="entry name" value="ABC3_permease_C"/>
</dbReference>
<dbReference type="EMBL" id="CP036172">
    <property type="protein sequence ID" value="QSZ67657.1"/>
    <property type="molecule type" value="Genomic_DNA"/>
</dbReference>
<dbReference type="GO" id="GO:0005886">
    <property type="term" value="C:plasma membrane"/>
    <property type="evidence" value="ECO:0007669"/>
    <property type="project" value="UniProtKB-SubCell"/>
</dbReference>
<comment type="similarity">
    <text evidence="6">Belongs to the ABC-4 integral membrane protein family.</text>
</comment>
<dbReference type="GeneID" id="76424528"/>
<feature type="transmembrane region" description="Helical" evidence="7">
    <location>
        <begin position="362"/>
        <end position="383"/>
    </location>
</feature>
<keyword evidence="4 7" id="KW-1133">Transmembrane helix</keyword>
<organism evidence="10 11">
    <name type="scientific">Methanofollis aquaemaris</name>
    <dbReference type="NCBI Taxonomy" id="126734"/>
    <lineage>
        <taxon>Archaea</taxon>
        <taxon>Methanobacteriati</taxon>
        <taxon>Methanobacteriota</taxon>
        <taxon>Stenosarchaea group</taxon>
        <taxon>Methanomicrobia</taxon>
        <taxon>Methanomicrobiales</taxon>
        <taxon>Methanomicrobiaceae</taxon>
        <taxon>Methanofollis</taxon>
    </lineage>
</organism>
<dbReference type="KEGG" id="maqe:RJ40_09125"/>
<feature type="domain" description="MacB-like periplasmic core" evidence="9">
    <location>
        <begin position="18"/>
        <end position="232"/>
    </location>
</feature>
<keyword evidence="3 7" id="KW-0812">Transmembrane</keyword>
<comment type="subcellular location">
    <subcellularLocation>
        <location evidence="1">Cell membrane</location>
        <topology evidence="1">Multi-pass membrane protein</topology>
    </subcellularLocation>
</comment>